<sequence length="268" mass="30622">MPYGYWEELVGGEDSEDEMPQQHNGPSAVPDTEDQDLPDFNPDTGFTSTGLSDDDEENEPTIINEEKQIFQDTEFAILALGEDPEHKEIESTREAADDEYESDENENGIVVTKKRSKLKTDTDVEEKLLVLDYMVANYYTVSLDCIMLRYYMDANVKHTSRDKDIPKHEIVDCTTYKDIDTSASYAFVLGEQTDSLEKVAARLDQEKTITDGRENWIPFGDVYRHPRTYDVEVRAMSEDKLGQLAKAMDISIDEVLEKLADQVGKYKR</sequence>
<proteinExistence type="predicted"/>
<evidence type="ECO:0000256" key="1">
    <source>
        <dbReference type="SAM" id="MobiDB-lite"/>
    </source>
</evidence>
<gene>
    <name evidence="2" type="ORF">KCU76_g4212</name>
</gene>
<dbReference type="OrthoDB" id="3886987at2759"/>
<dbReference type="AlphaFoldDB" id="A0A9P8JCG4"/>
<evidence type="ECO:0000313" key="2">
    <source>
        <dbReference type="EMBL" id="KAG9695801.1"/>
    </source>
</evidence>
<accession>A0A9P8JCG4</accession>
<name>A0A9P8JCG4_AURME</name>
<comment type="caution">
    <text evidence="2">The sequence shown here is derived from an EMBL/GenBank/DDBJ whole genome shotgun (WGS) entry which is preliminary data.</text>
</comment>
<feature type="region of interest" description="Disordered" evidence="1">
    <location>
        <begin position="1"/>
        <end position="59"/>
    </location>
</feature>
<feature type="non-terminal residue" evidence="2">
    <location>
        <position position="268"/>
    </location>
</feature>
<protein>
    <submittedName>
        <fullName evidence="2">Uncharacterized protein</fullName>
    </submittedName>
</protein>
<feature type="compositionally biased region" description="Basic and acidic residues" evidence="1">
    <location>
        <begin position="86"/>
        <end position="95"/>
    </location>
</feature>
<reference evidence="2" key="1">
    <citation type="journal article" date="2021" name="J Fungi (Basel)">
        <title>Virulence traits and population genomics of the black yeast Aureobasidium melanogenum.</title>
        <authorList>
            <person name="Cernosa A."/>
            <person name="Sun X."/>
            <person name="Gostincar C."/>
            <person name="Fang C."/>
            <person name="Gunde-Cimerman N."/>
            <person name="Song Z."/>
        </authorList>
    </citation>
    <scope>NUCLEOTIDE SEQUENCE</scope>
    <source>
        <strain evidence="2">EXF-9911</strain>
    </source>
</reference>
<feature type="compositionally biased region" description="Acidic residues" evidence="1">
    <location>
        <begin position="10"/>
        <end position="19"/>
    </location>
</feature>
<organism evidence="2 3">
    <name type="scientific">Aureobasidium melanogenum</name>
    <name type="common">Aureobasidium pullulans var. melanogenum</name>
    <dbReference type="NCBI Taxonomy" id="46634"/>
    <lineage>
        <taxon>Eukaryota</taxon>
        <taxon>Fungi</taxon>
        <taxon>Dikarya</taxon>
        <taxon>Ascomycota</taxon>
        <taxon>Pezizomycotina</taxon>
        <taxon>Dothideomycetes</taxon>
        <taxon>Dothideomycetidae</taxon>
        <taxon>Dothideales</taxon>
        <taxon>Saccotheciaceae</taxon>
        <taxon>Aureobasidium</taxon>
    </lineage>
</organism>
<evidence type="ECO:0000313" key="3">
    <source>
        <dbReference type="Proteomes" id="UP000779574"/>
    </source>
</evidence>
<feature type="region of interest" description="Disordered" evidence="1">
    <location>
        <begin position="86"/>
        <end position="107"/>
    </location>
</feature>
<reference evidence="2" key="2">
    <citation type="submission" date="2021-08" db="EMBL/GenBank/DDBJ databases">
        <authorList>
            <person name="Gostincar C."/>
            <person name="Sun X."/>
            <person name="Song Z."/>
            <person name="Gunde-Cimerman N."/>
        </authorList>
    </citation>
    <scope>NUCLEOTIDE SEQUENCE</scope>
    <source>
        <strain evidence="2">EXF-9911</strain>
    </source>
</reference>
<dbReference type="EMBL" id="JAHFXF010000120">
    <property type="protein sequence ID" value="KAG9695801.1"/>
    <property type="molecule type" value="Genomic_DNA"/>
</dbReference>
<feature type="compositionally biased region" description="Acidic residues" evidence="1">
    <location>
        <begin position="96"/>
        <end position="106"/>
    </location>
</feature>
<dbReference type="Proteomes" id="UP000779574">
    <property type="component" value="Unassembled WGS sequence"/>
</dbReference>